<evidence type="ECO:0000256" key="1">
    <source>
        <dbReference type="SAM" id="Phobius"/>
    </source>
</evidence>
<evidence type="ECO:0000313" key="3">
    <source>
        <dbReference type="Proteomes" id="UP000244677"/>
    </source>
</evidence>
<proteinExistence type="predicted"/>
<evidence type="ECO:0000313" key="2">
    <source>
        <dbReference type="EMBL" id="AWG24642.1"/>
    </source>
</evidence>
<keyword evidence="3" id="KW-1185">Reference proteome</keyword>
<dbReference type="AlphaFoldDB" id="A0A2S1LLM6"/>
<dbReference type="EMBL" id="CP020919">
    <property type="protein sequence ID" value="AWG24642.1"/>
    <property type="molecule type" value="Genomic_DNA"/>
</dbReference>
<reference evidence="2 3" key="1">
    <citation type="submission" date="2017-04" db="EMBL/GenBank/DDBJ databases">
        <title>Complete genome sequence of Flavobacterium kingsejong AJ004.</title>
        <authorList>
            <person name="Lee P.C."/>
        </authorList>
    </citation>
    <scope>NUCLEOTIDE SEQUENCE [LARGE SCALE GENOMIC DNA]</scope>
    <source>
        <strain evidence="2 3">AJ004</strain>
    </source>
</reference>
<gene>
    <name evidence="2" type="ORF">FK004_05045</name>
</gene>
<name>A0A2S1LLM6_9FLAO</name>
<keyword evidence="1" id="KW-0472">Membrane</keyword>
<accession>A0A2S1LLM6</accession>
<keyword evidence="1" id="KW-0812">Transmembrane</keyword>
<dbReference type="KEGG" id="fki:FK004_05045"/>
<dbReference type="Proteomes" id="UP000244677">
    <property type="component" value="Chromosome"/>
</dbReference>
<sequence length="72" mass="8275">MKLTFACGLKLFAKIVKTLVKFAIISQLAPMVAASFSFCFQKKRYSGQRDRSFYKNRLACSLIFVLFLRNKA</sequence>
<protein>
    <submittedName>
        <fullName evidence="2">Uncharacterized protein</fullName>
    </submittedName>
</protein>
<feature type="transmembrane region" description="Helical" evidence="1">
    <location>
        <begin position="23"/>
        <end position="40"/>
    </location>
</feature>
<organism evidence="2 3">
    <name type="scientific">Flavobacterium kingsejongi</name>
    <dbReference type="NCBI Taxonomy" id="1678728"/>
    <lineage>
        <taxon>Bacteria</taxon>
        <taxon>Pseudomonadati</taxon>
        <taxon>Bacteroidota</taxon>
        <taxon>Flavobacteriia</taxon>
        <taxon>Flavobacteriales</taxon>
        <taxon>Flavobacteriaceae</taxon>
        <taxon>Flavobacterium</taxon>
    </lineage>
</organism>
<keyword evidence="1" id="KW-1133">Transmembrane helix</keyword>